<dbReference type="EMBL" id="RSDW01000001">
    <property type="protein sequence ID" value="RSL19034.1"/>
    <property type="molecule type" value="Genomic_DNA"/>
</dbReference>
<comment type="caution">
    <text evidence="1">The sequence shown here is derived from an EMBL/GenBank/DDBJ whole genome shotgun (WGS) entry which is preliminary data.</text>
</comment>
<accession>A0A3R9P0B6</accession>
<sequence length="103" mass="11110">MDVMGGCTLAIYVGRTLQSVSTIKDFQAAIKAGRADVTTPLEATCGKTIQECAREDTGRLSSPAANEAFYAGTHTYINCRLSIPRIRPQLKTSASLLQKQDIC</sequence>
<dbReference type="AlphaFoldDB" id="A0A3R9P0B6"/>
<organism evidence="1 2">
    <name type="scientific">Edaphobacter aggregans</name>
    <dbReference type="NCBI Taxonomy" id="570835"/>
    <lineage>
        <taxon>Bacteria</taxon>
        <taxon>Pseudomonadati</taxon>
        <taxon>Acidobacteriota</taxon>
        <taxon>Terriglobia</taxon>
        <taxon>Terriglobales</taxon>
        <taxon>Acidobacteriaceae</taxon>
        <taxon>Edaphobacter</taxon>
    </lineage>
</organism>
<protein>
    <submittedName>
        <fullName evidence="1">Uncharacterized protein</fullName>
    </submittedName>
</protein>
<proteinExistence type="predicted"/>
<dbReference type="RefSeq" id="WP_125487302.1">
    <property type="nucleotide sequence ID" value="NZ_RSDW01000001.1"/>
</dbReference>
<evidence type="ECO:0000313" key="2">
    <source>
        <dbReference type="Proteomes" id="UP000269669"/>
    </source>
</evidence>
<dbReference type="OrthoDB" id="9805301at2"/>
<gene>
    <name evidence="1" type="ORF">EDE15_4647</name>
</gene>
<keyword evidence="2" id="KW-1185">Reference proteome</keyword>
<dbReference type="Proteomes" id="UP000269669">
    <property type="component" value="Unassembled WGS sequence"/>
</dbReference>
<evidence type="ECO:0000313" key="1">
    <source>
        <dbReference type="EMBL" id="RSL19034.1"/>
    </source>
</evidence>
<name>A0A3R9P0B6_9BACT</name>
<reference evidence="1 2" key="1">
    <citation type="submission" date="2018-12" db="EMBL/GenBank/DDBJ databases">
        <title>Sequencing of bacterial isolates from soil warming experiment in Harvard Forest, Massachusetts, USA.</title>
        <authorList>
            <person name="Deangelis K."/>
        </authorList>
    </citation>
    <scope>NUCLEOTIDE SEQUENCE [LARGE SCALE GENOMIC DNA]</scope>
    <source>
        <strain evidence="1 2">EB153</strain>
    </source>
</reference>